<name>A0AA35WF23_GEOBA</name>
<dbReference type="SUPFAM" id="SSF54909">
    <property type="entry name" value="Dimeric alpha+beta barrel"/>
    <property type="match status" value="1"/>
</dbReference>
<proteinExistence type="predicted"/>
<dbReference type="AlphaFoldDB" id="A0AA35WF23"/>
<sequence length="39" mass="4294">MSVVKINAITVPEGRGQELEERFAHRAAAVENAPGFREL</sequence>
<dbReference type="InterPro" id="IPR007138">
    <property type="entry name" value="ABM_dom"/>
</dbReference>
<evidence type="ECO:0000313" key="2">
    <source>
        <dbReference type="EMBL" id="CAI8019028.1"/>
    </source>
</evidence>
<evidence type="ECO:0000313" key="3">
    <source>
        <dbReference type="Proteomes" id="UP001174909"/>
    </source>
</evidence>
<gene>
    <name evidence="2" type="ORF">GBAR_LOCUS11482</name>
</gene>
<dbReference type="EMBL" id="CASHTH010001721">
    <property type="protein sequence ID" value="CAI8019028.1"/>
    <property type="molecule type" value="Genomic_DNA"/>
</dbReference>
<feature type="domain" description="ABM" evidence="1">
    <location>
        <begin position="3"/>
        <end position="38"/>
    </location>
</feature>
<dbReference type="Gene3D" id="3.30.70.100">
    <property type="match status" value="1"/>
</dbReference>
<dbReference type="Pfam" id="PF03992">
    <property type="entry name" value="ABM"/>
    <property type="match status" value="1"/>
</dbReference>
<evidence type="ECO:0000259" key="1">
    <source>
        <dbReference type="Pfam" id="PF03992"/>
    </source>
</evidence>
<comment type="caution">
    <text evidence="2">The sequence shown here is derived from an EMBL/GenBank/DDBJ whole genome shotgun (WGS) entry which is preliminary data.</text>
</comment>
<accession>A0AA35WF23</accession>
<dbReference type="Proteomes" id="UP001174909">
    <property type="component" value="Unassembled WGS sequence"/>
</dbReference>
<organism evidence="2 3">
    <name type="scientific">Geodia barretti</name>
    <name type="common">Barrett's horny sponge</name>
    <dbReference type="NCBI Taxonomy" id="519541"/>
    <lineage>
        <taxon>Eukaryota</taxon>
        <taxon>Metazoa</taxon>
        <taxon>Porifera</taxon>
        <taxon>Demospongiae</taxon>
        <taxon>Heteroscleromorpha</taxon>
        <taxon>Tetractinellida</taxon>
        <taxon>Astrophorina</taxon>
        <taxon>Geodiidae</taxon>
        <taxon>Geodia</taxon>
    </lineage>
</organism>
<dbReference type="InterPro" id="IPR011008">
    <property type="entry name" value="Dimeric_a/b-barrel"/>
</dbReference>
<keyword evidence="3" id="KW-1185">Reference proteome</keyword>
<protein>
    <submittedName>
        <fullName evidence="2">Heme oxygenase (Mycobilin-producing)</fullName>
    </submittedName>
</protein>
<reference evidence="2" key="1">
    <citation type="submission" date="2023-03" db="EMBL/GenBank/DDBJ databases">
        <authorList>
            <person name="Steffen K."/>
            <person name="Cardenas P."/>
        </authorList>
    </citation>
    <scope>NUCLEOTIDE SEQUENCE</scope>
</reference>